<sequence length="240" mass="27401">MAREKIQIRKIDNATARQVTFSKRRRGLFKKAEELSILCDADVALLVFSSTGKLFEYSSSSMKGIIERHHLHSKNLQKNNQPASLELQLENSNCARLQKDVAEQSRRLRQMKGEELQGLNIEELQQLEKTLEAGLSRVLETKGERIMKEISSLQRKGMELLEENERLRQQMSELSKGSQKSIVLINSDKEGGQSSESVTNICSSISISPPQDYDSSDTSLKLGFLYHWYQQVYYPFLNIG</sequence>
<feature type="coiled-coil region" evidence="6">
    <location>
        <begin position="87"/>
        <end position="114"/>
    </location>
</feature>
<dbReference type="InterPro" id="IPR002487">
    <property type="entry name" value="TF_Kbox"/>
</dbReference>
<reference evidence="9" key="1">
    <citation type="submission" date="2022-03" db="EMBL/GenBank/DDBJ databases">
        <title>A functionally conserved STORR gene fusion in Papaver species that diverged 16.8 million years ago.</title>
        <authorList>
            <person name="Catania T."/>
        </authorList>
    </citation>
    <scope>NUCLEOTIDE SEQUENCE</scope>
    <source>
        <strain evidence="9">S-191538</strain>
    </source>
</reference>
<keyword evidence="6" id="KW-0175">Coiled coil</keyword>
<dbReference type="CDD" id="cd00265">
    <property type="entry name" value="MADS_MEF2_like"/>
    <property type="match status" value="1"/>
</dbReference>
<dbReference type="SMART" id="SM00432">
    <property type="entry name" value="MADS"/>
    <property type="match status" value="1"/>
</dbReference>
<feature type="domain" description="MADS-box" evidence="7">
    <location>
        <begin position="1"/>
        <end position="61"/>
    </location>
</feature>
<evidence type="ECO:0000259" key="7">
    <source>
        <dbReference type="PROSITE" id="PS50066"/>
    </source>
</evidence>
<evidence type="ECO:0000256" key="4">
    <source>
        <dbReference type="ARBA" id="ARBA00023163"/>
    </source>
</evidence>
<comment type="caution">
    <text evidence="9">The sequence shown here is derived from an EMBL/GenBank/DDBJ whole genome shotgun (WGS) entry which is preliminary data.</text>
</comment>
<dbReference type="PANTHER" id="PTHR48019">
    <property type="entry name" value="SERUM RESPONSE FACTOR HOMOLOG"/>
    <property type="match status" value="1"/>
</dbReference>
<evidence type="ECO:0000313" key="9">
    <source>
        <dbReference type="EMBL" id="MCL7027090.1"/>
    </source>
</evidence>
<evidence type="ECO:0000256" key="1">
    <source>
        <dbReference type="ARBA" id="ARBA00004123"/>
    </source>
</evidence>
<keyword evidence="5" id="KW-0539">Nucleus</keyword>
<dbReference type="InterPro" id="IPR036879">
    <property type="entry name" value="TF_MADSbox_sf"/>
</dbReference>
<evidence type="ECO:0000256" key="6">
    <source>
        <dbReference type="SAM" id="Coils"/>
    </source>
</evidence>
<dbReference type="InterPro" id="IPR002100">
    <property type="entry name" value="TF_MADSbox"/>
</dbReference>
<proteinExistence type="predicted"/>
<keyword evidence="3" id="KW-0238">DNA-binding</keyword>
<dbReference type="PROSITE" id="PS51297">
    <property type="entry name" value="K_BOX"/>
    <property type="match status" value="1"/>
</dbReference>
<gene>
    <name evidence="9" type="ORF">MKW94_009070</name>
</gene>
<dbReference type="Pfam" id="PF00319">
    <property type="entry name" value="SRF-TF"/>
    <property type="match status" value="1"/>
</dbReference>
<organism evidence="9 10">
    <name type="scientific">Papaver nudicaule</name>
    <name type="common">Iceland poppy</name>
    <dbReference type="NCBI Taxonomy" id="74823"/>
    <lineage>
        <taxon>Eukaryota</taxon>
        <taxon>Viridiplantae</taxon>
        <taxon>Streptophyta</taxon>
        <taxon>Embryophyta</taxon>
        <taxon>Tracheophyta</taxon>
        <taxon>Spermatophyta</taxon>
        <taxon>Magnoliopsida</taxon>
        <taxon>Ranunculales</taxon>
        <taxon>Papaveraceae</taxon>
        <taxon>Papaveroideae</taxon>
        <taxon>Papaver</taxon>
    </lineage>
</organism>
<dbReference type="GO" id="GO:0046983">
    <property type="term" value="F:protein dimerization activity"/>
    <property type="evidence" value="ECO:0007669"/>
    <property type="project" value="InterPro"/>
</dbReference>
<keyword evidence="4" id="KW-0804">Transcription</keyword>
<dbReference type="PROSITE" id="PS00350">
    <property type="entry name" value="MADS_BOX_1"/>
    <property type="match status" value="1"/>
</dbReference>
<dbReference type="InterPro" id="IPR033896">
    <property type="entry name" value="MEF2-like_N"/>
</dbReference>
<dbReference type="SUPFAM" id="SSF55455">
    <property type="entry name" value="SRF-like"/>
    <property type="match status" value="1"/>
</dbReference>
<dbReference type="Gene3D" id="3.40.1810.10">
    <property type="entry name" value="Transcription factor, MADS-box"/>
    <property type="match status" value="1"/>
</dbReference>
<dbReference type="GO" id="GO:0003700">
    <property type="term" value="F:DNA-binding transcription factor activity"/>
    <property type="evidence" value="ECO:0007669"/>
    <property type="project" value="InterPro"/>
</dbReference>
<dbReference type="InterPro" id="IPR050142">
    <property type="entry name" value="MADS-box/MEF2_TF"/>
</dbReference>
<dbReference type="AlphaFoldDB" id="A0AA41S269"/>
<evidence type="ECO:0000256" key="5">
    <source>
        <dbReference type="ARBA" id="ARBA00023242"/>
    </source>
</evidence>
<dbReference type="GO" id="GO:0005634">
    <property type="term" value="C:nucleus"/>
    <property type="evidence" value="ECO:0007669"/>
    <property type="project" value="UniProtKB-SubCell"/>
</dbReference>
<dbReference type="Pfam" id="PF01486">
    <property type="entry name" value="K-box"/>
    <property type="match status" value="1"/>
</dbReference>
<dbReference type="PRINTS" id="PR00404">
    <property type="entry name" value="MADSDOMAIN"/>
</dbReference>
<dbReference type="FunFam" id="3.40.1810.10:FF:000007">
    <property type="entry name" value="Transcription factor, MADS-box"/>
    <property type="match status" value="1"/>
</dbReference>
<name>A0AA41S269_PAPNU</name>
<feature type="domain" description="K-box" evidence="8">
    <location>
        <begin position="87"/>
        <end position="177"/>
    </location>
</feature>
<dbReference type="GO" id="GO:0045944">
    <property type="term" value="P:positive regulation of transcription by RNA polymerase II"/>
    <property type="evidence" value="ECO:0007669"/>
    <property type="project" value="InterPro"/>
</dbReference>
<accession>A0AA41S269</accession>
<comment type="subcellular location">
    <subcellularLocation>
        <location evidence="1">Nucleus</location>
    </subcellularLocation>
</comment>
<evidence type="ECO:0000313" key="10">
    <source>
        <dbReference type="Proteomes" id="UP001177140"/>
    </source>
</evidence>
<dbReference type="PROSITE" id="PS50066">
    <property type="entry name" value="MADS_BOX_2"/>
    <property type="match status" value="1"/>
</dbReference>
<dbReference type="EMBL" id="JAJJMA010064361">
    <property type="protein sequence ID" value="MCL7027090.1"/>
    <property type="molecule type" value="Genomic_DNA"/>
</dbReference>
<keyword evidence="10" id="KW-1185">Reference proteome</keyword>
<keyword evidence="2" id="KW-0805">Transcription regulation</keyword>
<evidence type="ECO:0000259" key="8">
    <source>
        <dbReference type="PROSITE" id="PS51297"/>
    </source>
</evidence>
<evidence type="ECO:0000256" key="2">
    <source>
        <dbReference type="ARBA" id="ARBA00023015"/>
    </source>
</evidence>
<protein>
    <submittedName>
        <fullName evidence="9">Uncharacterized protein</fullName>
    </submittedName>
</protein>
<dbReference type="Proteomes" id="UP001177140">
    <property type="component" value="Unassembled WGS sequence"/>
</dbReference>
<evidence type="ECO:0000256" key="3">
    <source>
        <dbReference type="ARBA" id="ARBA00023125"/>
    </source>
</evidence>
<dbReference type="GO" id="GO:0000977">
    <property type="term" value="F:RNA polymerase II transcription regulatory region sequence-specific DNA binding"/>
    <property type="evidence" value="ECO:0007669"/>
    <property type="project" value="InterPro"/>
</dbReference>